<feature type="transmembrane region" description="Helical" evidence="8">
    <location>
        <begin position="207"/>
        <end position="233"/>
    </location>
</feature>
<feature type="transmembrane region" description="Helical" evidence="8">
    <location>
        <begin position="111"/>
        <end position="134"/>
    </location>
</feature>
<evidence type="ECO:0000259" key="9">
    <source>
        <dbReference type="PROSITE" id="PS51225"/>
    </source>
</evidence>
<evidence type="ECO:0000256" key="4">
    <source>
        <dbReference type="ARBA" id="ARBA00022989"/>
    </source>
</evidence>
<feature type="domain" description="MARVEL" evidence="9">
    <location>
        <begin position="140"/>
        <end position="291"/>
    </location>
</feature>
<feature type="transmembrane region" description="Helical" evidence="8">
    <location>
        <begin position="340"/>
        <end position="358"/>
    </location>
</feature>
<dbReference type="InterPro" id="IPR047123">
    <property type="entry name" value="MYADM-like"/>
</dbReference>
<comment type="similarity">
    <text evidence="6">Belongs to the MAL family.</text>
</comment>
<dbReference type="PANTHER" id="PTHR17068:SF3">
    <property type="entry name" value="MYELOID-ASSOCIATED DIFFERENTIATION MARKER"/>
    <property type="match status" value="1"/>
</dbReference>
<evidence type="ECO:0000256" key="6">
    <source>
        <dbReference type="ARBA" id="ARBA00034721"/>
    </source>
</evidence>
<dbReference type="GO" id="GO:0005886">
    <property type="term" value="C:plasma membrane"/>
    <property type="evidence" value="ECO:0007669"/>
    <property type="project" value="TreeGrafter"/>
</dbReference>
<feature type="transmembrane region" description="Helical" evidence="8">
    <location>
        <begin position="364"/>
        <end position="388"/>
    </location>
</feature>
<evidence type="ECO:0000256" key="3">
    <source>
        <dbReference type="ARBA" id="ARBA00022737"/>
    </source>
</evidence>
<feature type="transmembrane region" description="Helical" evidence="8">
    <location>
        <begin position="74"/>
        <end position="99"/>
    </location>
</feature>
<protein>
    <recommendedName>
        <fullName evidence="9">MARVEL domain-containing protein</fullName>
    </recommendedName>
</protein>
<keyword evidence="3" id="KW-0677">Repeat</keyword>
<keyword evidence="5 7" id="KW-0472">Membrane</keyword>
<feature type="transmembrane region" description="Helical" evidence="8">
    <location>
        <begin position="174"/>
        <end position="195"/>
    </location>
</feature>
<dbReference type="AlphaFoldDB" id="A0A836CT31"/>
<evidence type="ECO:0000313" key="11">
    <source>
        <dbReference type="Proteomes" id="UP000664991"/>
    </source>
</evidence>
<feature type="transmembrane region" description="Helical" evidence="8">
    <location>
        <begin position="146"/>
        <end position="168"/>
    </location>
</feature>
<organism evidence="10 11">
    <name type="scientific">Ovis aries</name>
    <name type="common">Sheep</name>
    <dbReference type="NCBI Taxonomy" id="9940"/>
    <lineage>
        <taxon>Eukaryota</taxon>
        <taxon>Metazoa</taxon>
        <taxon>Chordata</taxon>
        <taxon>Craniata</taxon>
        <taxon>Vertebrata</taxon>
        <taxon>Euteleostomi</taxon>
        <taxon>Mammalia</taxon>
        <taxon>Eutheria</taxon>
        <taxon>Laurasiatheria</taxon>
        <taxon>Artiodactyla</taxon>
        <taxon>Ruminantia</taxon>
        <taxon>Pecora</taxon>
        <taxon>Bovidae</taxon>
        <taxon>Caprinae</taxon>
        <taxon>Ovis</taxon>
    </lineage>
</organism>
<dbReference type="GO" id="GO:0005911">
    <property type="term" value="C:cell-cell junction"/>
    <property type="evidence" value="ECO:0007669"/>
    <property type="project" value="TreeGrafter"/>
</dbReference>
<evidence type="ECO:0000256" key="7">
    <source>
        <dbReference type="PROSITE-ProRule" id="PRU00581"/>
    </source>
</evidence>
<sequence length="486" mass="55194">MDTDRVRLCFYRLLQLFSTCAAFSLVASLGTGMGAVSHWSMFIWCFCFVITLITFIVQLGEYQPSLPFSGKSFLFTYACLATAFCLSASIMYAVTYIQFLPHGPFRDQATAATAFSCIACVLYALEGAFLWLLFPETTFYFATIHGLFKLLETSVACIIFAFISNTSLHQHQPALVWCVAVYSVCFTLGAVVMLLKLVKFESRLHTFFPRFLLGQTMLSVLLYASALVLWPLYQFNEEFGGQPQRSSDVSCSDELPSTLCVWDQKLTVAILTAINLLIHVADMAYWIHFIFIREDNCRVGDCDLLDCHNTMFFTVTSRDKYYELSEIPCYVHTMPGLLKVLQTFVACLIFTFLSHTSLYLHQPALEWCVAVHSICFFPAALTILGNLIGWEYRLSVTFPIFRFLLTLLSVLLYVSALVLWLLYQFNEKFGGQPQRSNYMDCIDGLTYYICTWDEELAVAILTALNLLIYVAGLVYWARQVCVGIED</sequence>
<dbReference type="Proteomes" id="UP000664991">
    <property type="component" value="Unassembled WGS sequence"/>
</dbReference>
<dbReference type="PANTHER" id="PTHR17068">
    <property type="entry name" value="MYELOID-ASSOCIATED DIFFERENTIATION MARKER MYADM FAMILY MEMBER"/>
    <property type="match status" value="1"/>
</dbReference>
<evidence type="ECO:0000256" key="8">
    <source>
        <dbReference type="SAM" id="Phobius"/>
    </source>
</evidence>
<feature type="transmembrane region" description="Helical" evidence="8">
    <location>
        <begin position="266"/>
        <end position="287"/>
    </location>
</feature>
<dbReference type="PROSITE" id="PS51225">
    <property type="entry name" value="MARVEL"/>
    <property type="match status" value="3"/>
</dbReference>
<gene>
    <name evidence="10" type="ORF">JEQ12_007687</name>
</gene>
<accession>A0A836CT31</accession>
<dbReference type="EMBL" id="JAEMGP010000018">
    <property type="protein sequence ID" value="KAG5197997.1"/>
    <property type="molecule type" value="Genomic_DNA"/>
</dbReference>
<evidence type="ECO:0000256" key="2">
    <source>
        <dbReference type="ARBA" id="ARBA00022692"/>
    </source>
</evidence>
<feature type="domain" description="MARVEL" evidence="9">
    <location>
        <begin position="330"/>
        <end position="481"/>
    </location>
</feature>
<feature type="domain" description="MARVEL" evidence="9">
    <location>
        <begin position="3"/>
        <end position="135"/>
    </location>
</feature>
<evidence type="ECO:0000313" key="10">
    <source>
        <dbReference type="EMBL" id="KAG5197997.1"/>
    </source>
</evidence>
<dbReference type="InterPro" id="IPR008253">
    <property type="entry name" value="Marvel"/>
</dbReference>
<dbReference type="Pfam" id="PF01284">
    <property type="entry name" value="MARVEL"/>
    <property type="match status" value="3"/>
</dbReference>
<reference evidence="10 11" key="1">
    <citation type="submission" date="2020-12" db="EMBL/GenBank/DDBJ databases">
        <title>De novo assembly of Tibetan sheep genome.</title>
        <authorList>
            <person name="Li X."/>
        </authorList>
    </citation>
    <scope>NUCLEOTIDE SEQUENCE [LARGE SCALE GENOMIC DNA]</scope>
    <source>
        <tissue evidence="10">Heart</tissue>
    </source>
</reference>
<feature type="transmembrane region" description="Helical" evidence="8">
    <location>
        <begin position="400"/>
        <end position="423"/>
    </location>
</feature>
<proteinExistence type="inferred from homology"/>
<keyword evidence="2 7" id="KW-0812">Transmembrane</keyword>
<feature type="transmembrane region" description="Helical" evidence="8">
    <location>
        <begin position="41"/>
        <end position="62"/>
    </location>
</feature>
<feature type="transmembrane region" description="Helical" evidence="8">
    <location>
        <begin position="456"/>
        <end position="477"/>
    </location>
</feature>
<name>A0A836CT31_SHEEP</name>
<evidence type="ECO:0000256" key="5">
    <source>
        <dbReference type="ARBA" id="ARBA00023136"/>
    </source>
</evidence>
<evidence type="ECO:0000256" key="1">
    <source>
        <dbReference type="ARBA" id="ARBA00004141"/>
    </source>
</evidence>
<keyword evidence="4 8" id="KW-1133">Transmembrane helix</keyword>
<comment type="caution">
    <text evidence="10">The sequence shown here is derived from an EMBL/GenBank/DDBJ whole genome shotgun (WGS) entry which is preliminary data.</text>
</comment>
<comment type="subcellular location">
    <subcellularLocation>
        <location evidence="1">Membrane</location>
        <topology evidence="1">Multi-pass membrane protein</topology>
    </subcellularLocation>
</comment>
<feature type="transmembrane region" description="Helical" evidence="8">
    <location>
        <begin position="12"/>
        <end position="35"/>
    </location>
</feature>